<evidence type="ECO:0000256" key="2">
    <source>
        <dbReference type="ARBA" id="ARBA00008066"/>
    </source>
</evidence>
<gene>
    <name evidence="11" type="ORF">HGRIS_007717</name>
</gene>
<dbReference type="EMBL" id="JASNQZ010000011">
    <property type="protein sequence ID" value="KAL0950969.1"/>
    <property type="molecule type" value="Genomic_DNA"/>
</dbReference>
<feature type="transmembrane region" description="Helical" evidence="9">
    <location>
        <begin position="279"/>
        <end position="303"/>
    </location>
</feature>
<evidence type="ECO:0000313" key="11">
    <source>
        <dbReference type="EMBL" id="KAL0950969.1"/>
    </source>
</evidence>
<keyword evidence="6 9" id="KW-1133">Transmembrane helix</keyword>
<dbReference type="Pfam" id="PF01490">
    <property type="entry name" value="Aa_trans"/>
    <property type="match status" value="2"/>
</dbReference>
<evidence type="ECO:0000256" key="5">
    <source>
        <dbReference type="ARBA" id="ARBA00022970"/>
    </source>
</evidence>
<evidence type="ECO:0000256" key="4">
    <source>
        <dbReference type="ARBA" id="ARBA00022692"/>
    </source>
</evidence>
<evidence type="ECO:0000259" key="10">
    <source>
        <dbReference type="Pfam" id="PF01490"/>
    </source>
</evidence>
<dbReference type="PANTHER" id="PTHR22950:SF692">
    <property type="entry name" value="TRANSMEMBRANE AMINO ACID TRANSPORTER FAMILY PROTEIN"/>
    <property type="match status" value="1"/>
</dbReference>
<feature type="transmembrane region" description="Helical" evidence="9">
    <location>
        <begin position="523"/>
        <end position="541"/>
    </location>
</feature>
<accession>A0ABR3J5R3</accession>
<feature type="transmembrane region" description="Helical" evidence="9">
    <location>
        <begin position="553"/>
        <end position="575"/>
    </location>
</feature>
<reference evidence="12" key="1">
    <citation type="submission" date="2024-06" db="EMBL/GenBank/DDBJ databases">
        <title>Multi-omics analyses provide insights into the biosynthesis of the anticancer antibiotic pleurotin in Hohenbuehelia grisea.</title>
        <authorList>
            <person name="Weaver J.A."/>
            <person name="Alberti F."/>
        </authorList>
    </citation>
    <scope>NUCLEOTIDE SEQUENCE [LARGE SCALE GENOMIC DNA]</scope>
    <source>
        <strain evidence="12">T-177</strain>
    </source>
</reference>
<evidence type="ECO:0000256" key="9">
    <source>
        <dbReference type="SAM" id="Phobius"/>
    </source>
</evidence>
<feature type="region of interest" description="Disordered" evidence="8">
    <location>
        <begin position="49"/>
        <end position="72"/>
    </location>
</feature>
<proteinExistence type="inferred from homology"/>
<dbReference type="PANTHER" id="PTHR22950">
    <property type="entry name" value="AMINO ACID TRANSPORTER"/>
    <property type="match status" value="1"/>
</dbReference>
<comment type="caution">
    <text evidence="11">The sequence shown here is derived from an EMBL/GenBank/DDBJ whole genome shotgun (WGS) entry which is preliminary data.</text>
</comment>
<feature type="transmembrane region" description="Helical" evidence="9">
    <location>
        <begin position="323"/>
        <end position="356"/>
    </location>
</feature>
<name>A0ABR3J5R3_9AGAR</name>
<sequence length="578" mass="61815">MTSVPKSLNASIPFGSASSAQSVRDAIASYRRSQYLIAGSAVCSAADTYDSLSDEDEEEDNIRPTNELSDDDLVAAEAGADRDHRPDGLMAQLDWDDIEEEGERPDTTMKHSENHLLPVHLAPPIPGVIKHDEGSPLLHKASRVSFGATPHPRRDSSWALAPPGAGLHPEHPSYAATQNGAPRLVRRLSAASTSKKISVGGTSTYGQTLFNSIAILLGIGMLSEPLAFSYAGWFAGTAIIAAYGFIACYTAKILARIIMEDPRLRSYSDIGRKAFGHKAQLPISLVFCLELFAVSVVLVTLYADSLHTIIPAYSADTYKIWGLLILLPTVFLPLSLLSYASILGILSIALLIAVIVIDGLSKTEAPGSLWSPAETFFGVQDSTKLGLAFGLFMAGFSGHAVIPSLARDMVDPTQFDSMINWAFISMDLLNTPGFNPILNQAALWMLVISPLSKFALATQPLNATLEILLGIDSPLSSPEEFSGKSSPYGRCIPLKKILHVVQRVTLTLLAVGFSILVPEFSSVMAFLGSFSAFLICVIGPVGAKVALARHCGWFDGIVLVIGIAMAVWGTLAAVWTSS</sequence>
<dbReference type="InterPro" id="IPR013057">
    <property type="entry name" value="AA_transpt_TM"/>
</dbReference>
<feature type="domain" description="Amino acid transporter transmembrane" evidence="10">
    <location>
        <begin position="202"/>
        <end position="425"/>
    </location>
</feature>
<evidence type="ECO:0000313" key="12">
    <source>
        <dbReference type="Proteomes" id="UP001556367"/>
    </source>
</evidence>
<keyword evidence="3" id="KW-0813">Transport</keyword>
<evidence type="ECO:0000256" key="6">
    <source>
        <dbReference type="ARBA" id="ARBA00022989"/>
    </source>
</evidence>
<comment type="similarity">
    <text evidence="2">Belongs to the amino acid/polyamine transporter 2 family.</text>
</comment>
<feature type="domain" description="Amino acid transporter transmembrane" evidence="10">
    <location>
        <begin position="429"/>
        <end position="571"/>
    </location>
</feature>
<organism evidence="11 12">
    <name type="scientific">Hohenbuehelia grisea</name>
    <dbReference type="NCBI Taxonomy" id="104357"/>
    <lineage>
        <taxon>Eukaryota</taxon>
        <taxon>Fungi</taxon>
        <taxon>Dikarya</taxon>
        <taxon>Basidiomycota</taxon>
        <taxon>Agaricomycotina</taxon>
        <taxon>Agaricomycetes</taxon>
        <taxon>Agaricomycetidae</taxon>
        <taxon>Agaricales</taxon>
        <taxon>Pleurotineae</taxon>
        <taxon>Pleurotaceae</taxon>
        <taxon>Hohenbuehelia</taxon>
    </lineage>
</organism>
<feature type="region of interest" description="Disordered" evidence="8">
    <location>
        <begin position="146"/>
        <end position="176"/>
    </location>
</feature>
<keyword evidence="7 9" id="KW-0472">Membrane</keyword>
<keyword evidence="12" id="KW-1185">Reference proteome</keyword>
<protein>
    <recommendedName>
        <fullName evidence="10">Amino acid transporter transmembrane domain-containing protein</fullName>
    </recommendedName>
</protein>
<dbReference type="Proteomes" id="UP001556367">
    <property type="component" value="Unassembled WGS sequence"/>
</dbReference>
<keyword evidence="4 9" id="KW-0812">Transmembrane</keyword>
<evidence type="ECO:0000256" key="8">
    <source>
        <dbReference type="SAM" id="MobiDB-lite"/>
    </source>
</evidence>
<evidence type="ECO:0000256" key="3">
    <source>
        <dbReference type="ARBA" id="ARBA00022448"/>
    </source>
</evidence>
<evidence type="ECO:0000256" key="1">
    <source>
        <dbReference type="ARBA" id="ARBA00004141"/>
    </source>
</evidence>
<feature type="transmembrane region" description="Helical" evidence="9">
    <location>
        <begin position="234"/>
        <end position="258"/>
    </location>
</feature>
<comment type="subcellular location">
    <subcellularLocation>
        <location evidence="1">Membrane</location>
        <topology evidence="1">Multi-pass membrane protein</topology>
    </subcellularLocation>
</comment>
<feature type="transmembrane region" description="Helical" evidence="9">
    <location>
        <begin position="500"/>
        <end position="517"/>
    </location>
</feature>
<keyword evidence="5" id="KW-0029">Amino-acid transport</keyword>
<evidence type="ECO:0000256" key="7">
    <source>
        <dbReference type="ARBA" id="ARBA00023136"/>
    </source>
</evidence>